<accession>A0A368GYW6</accession>
<dbReference type="PRINTS" id="PR01345">
    <property type="entry name" value="CERVTRCPTASE"/>
</dbReference>
<feature type="compositionally biased region" description="Low complexity" evidence="2">
    <location>
        <begin position="353"/>
        <end position="368"/>
    </location>
</feature>
<keyword evidence="3" id="KW-0472">Membrane</keyword>
<dbReference type="STRING" id="29170.A0A368GYW6"/>
<dbReference type="AlphaFoldDB" id="A0A368GYW6"/>
<keyword evidence="1" id="KW-0677">Repeat</keyword>
<evidence type="ECO:0000256" key="1">
    <source>
        <dbReference type="ARBA" id="ARBA00022737"/>
    </source>
</evidence>
<dbReference type="PANTHER" id="PTHR24637:SF282">
    <property type="entry name" value="CUTICLE COLLAGEN SQT-1"/>
    <property type="match status" value="1"/>
</dbReference>
<organism evidence="5 6">
    <name type="scientific">Ancylostoma caninum</name>
    <name type="common">Dog hookworm</name>
    <dbReference type="NCBI Taxonomy" id="29170"/>
    <lineage>
        <taxon>Eukaryota</taxon>
        <taxon>Metazoa</taxon>
        <taxon>Ecdysozoa</taxon>
        <taxon>Nematoda</taxon>
        <taxon>Chromadorea</taxon>
        <taxon>Rhabditida</taxon>
        <taxon>Rhabditina</taxon>
        <taxon>Rhabditomorpha</taxon>
        <taxon>Strongyloidea</taxon>
        <taxon>Ancylostomatidae</taxon>
        <taxon>Ancylostomatinae</taxon>
        <taxon>Ancylostoma</taxon>
    </lineage>
</organism>
<dbReference type="OrthoDB" id="8939548at2759"/>
<reference evidence="5 6" key="1">
    <citation type="submission" date="2014-10" db="EMBL/GenBank/DDBJ databases">
        <title>Draft genome of the hookworm Ancylostoma caninum.</title>
        <authorList>
            <person name="Mitreva M."/>
        </authorList>
    </citation>
    <scope>NUCLEOTIDE SEQUENCE [LARGE SCALE GENOMIC DNA]</scope>
    <source>
        <strain evidence="5 6">Baltimore</strain>
    </source>
</reference>
<comment type="caution">
    <text evidence="5">The sequence shown here is derived from an EMBL/GenBank/DDBJ whole genome shotgun (WGS) entry which is preliminary data.</text>
</comment>
<feature type="region of interest" description="Disordered" evidence="2">
    <location>
        <begin position="186"/>
        <end position="214"/>
    </location>
</feature>
<feature type="compositionally biased region" description="Pro residues" evidence="2">
    <location>
        <begin position="192"/>
        <end position="207"/>
    </location>
</feature>
<protein>
    <submittedName>
        <fullName evidence="5">Nematode cuticle collagen domain protein</fullName>
    </submittedName>
</protein>
<feature type="transmembrane region" description="Helical" evidence="3">
    <location>
        <begin position="120"/>
        <end position="141"/>
    </location>
</feature>
<feature type="domain" description="Nematode cuticle collagen N-terminal" evidence="4">
    <location>
        <begin position="117"/>
        <end position="169"/>
    </location>
</feature>
<dbReference type="GO" id="GO:0005581">
    <property type="term" value="C:collagen trimer"/>
    <property type="evidence" value="ECO:0007669"/>
    <property type="project" value="UniProtKB-KW"/>
</dbReference>
<evidence type="ECO:0000313" key="5">
    <source>
        <dbReference type="EMBL" id="RCN48559.1"/>
    </source>
</evidence>
<dbReference type="Proteomes" id="UP000252519">
    <property type="component" value="Unassembled WGS sequence"/>
</dbReference>
<evidence type="ECO:0000313" key="6">
    <source>
        <dbReference type="Proteomes" id="UP000252519"/>
    </source>
</evidence>
<proteinExistence type="predicted"/>
<keyword evidence="3" id="KW-0812">Transmembrane</keyword>
<evidence type="ECO:0000256" key="3">
    <source>
        <dbReference type="SAM" id="Phobius"/>
    </source>
</evidence>
<evidence type="ECO:0000259" key="4">
    <source>
        <dbReference type="SMART" id="SM01088"/>
    </source>
</evidence>
<dbReference type="EMBL" id="JOJR01000045">
    <property type="protein sequence ID" value="RCN48559.1"/>
    <property type="molecule type" value="Genomic_DNA"/>
</dbReference>
<sequence>MSSDDVKIYCEYDHKDNQFTEQALSTSISKVVGWCKMWDLSINMSKTVTMHLGPGEGKTYEINGTLLVNVRSVKDLGVVIDNCFKFEKHLDKTVNKVLSVLFTMFRTIPIPRMKVQTATMIASSVSAVTLAACLVAMFSIYSDVAGLWMELEREIGSFRVTTDDMWKDIMSVGSVRRVRRQYEDALINKPPNDGPPSIPSVSPPSTPPVFAQNPGANGGPSCNCNADNKCPPGPPGPKGVPGAPGPEGYPGLDGKPGYDSEDVAPQRDTSGCFNCPSGPPGAPGALGRPGPRGLPGPKGHDGNPGRDGMPGNPGEQGPPGPVGKAGEPGPPGEKGRDAEHPIGRPGPKGPRGDAGLPGPAGLNGLNGPPGAPGPVGAPGVTGNPGPQGPDGEPGEEGDFGRPGKDAEYCPCPDRASDSPNGPNGGPYRGV</sequence>
<dbReference type="PANTHER" id="PTHR24637">
    <property type="entry name" value="COLLAGEN"/>
    <property type="match status" value="1"/>
</dbReference>
<keyword evidence="6" id="KW-1185">Reference proteome</keyword>
<feature type="compositionally biased region" description="Low complexity" evidence="2">
    <location>
        <begin position="283"/>
        <end position="297"/>
    </location>
</feature>
<dbReference type="GO" id="GO:0042302">
    <property type="term" value="F:structural constituent of cuticle"/>
    <property type="evidence" value="ECO:0007669"/>
    <property type="project" value="InterPro"/>
</dbReference>
<gene>
    <name evidence="5" type="ORF">ANCCAN_05386</name>
</gene>
<keyword evidence="5" id="KW-0176">Collagen</keyword>
<dbReference type="Pfam" id="PF01484">
    <property type="entry name" value="Col_cuticle_N"/>
    <property type="match status" value="1"/>
</dbReference>
<dbReference type="SMART" id="SM01088">
    <property type="entry name" value="Col_cuticle_N"/>
    <property type="match status" value="1"/>
</dbReference>
<feature type="region of interest" description="Disordered" evidence="2">
    <location>
        <begin position="233"/>
        <end position="430"/>
    </location>
</feature>
<dbReference type="InterPro" id="IPR002486">
    <property type="entry name" value="Col_cuticle_N"/>
</dbReference>
<evidence type="ECO:0000256" key="2">
    <source>
        <dbReference type="SAM" id="MobiDB-lite"/>
    </source>
</evidence>
<feature type="compositionally biased region" description="Basic and acidic residues" evidence="2">
    <location>
        <begin position="398"/>
        <end position="407"/>
    </location>
</feature>
<name>A0A368GYW6_ANCCA</name>
<keyword evidence="3" id="KW-1133">Transmembrane helix</keyword>
<feature type="compositionally biased region" description="Basic and acidic residues" evidence="2">
    <location>
        <begin position="333"/>
        <end position="342"/>
    </location>
</feature>